<protein>
    <submittedName>
        <fullName evidence="2">DUF2877 domain-containing protein</fullName>
    </submittedName>
</protein>
<keyword evidence="3" id="KW-1185">Reference proteome</keyword>
<dbReference type="Pfam" id="PF11392">
    <property type="entry name" value="AllH"/>
    <property type="match status" value="1"/>
</dbReference>
<proteinExistence type="predicted"/>
<evidence type="ECO:0000256" key="1">
    <source>
        <dbReference type="SAM" id="MobiDB-lite"/>
    </source>
</evidence>
<feature type="compositionally biased region" description="Low complexity" evidence="1">
    <location>
        <begin position="1"/>
        <end position="16"/>
    </location>
</feature>
<comment type="caution">
    <text evidence="2">The sequence shown here is derived from an EMBL/GenBank/DDBJ whole genome shotgun (WGS) entry which is preliminary data.</text>
</comment>
<organism evidence="2 3">
    <name type="scientific">Tessaracoccus antarcticus</name>
    <dbReference type="NCBI Taxonomy" id="2479848"/>
    <lineage>
        <taxon>Bacteria</taxon>
        <taxon>Bacillati</taxon>
        <taxon>Actinomycetota</taxon>
        <taxon>Actinomycetes</taxon>
        <taxon>Propionibacteriales</taxon>
        <taxon>Propionibacteriaceae</taxon>
        <taxon>Tessaracoccus</taxon>
    </lineage>
</organism>
<dbReference type="EMBL" id="REFW01000001">
    <property type="protein sequence ID" value="RMB61370.1"/>
    <property type="molecule type" value="Genomic_DNA"/>
</dbReference>
<accession>A0A3M0G8L9</accession>
<gene>
    <name evidence="2" type="ORF">EAX62_01545</name>
</gene>
<feature type="region of interest" description="Disordered" evidence="1">
    <location>
        <begin position="1"/>
        <end position="24"/>
    </location>
</feature>
<evidence type="ECO:0000313" key="3">
    <source>
        <dbReference type="Proteomes" id="UP000275256"/>
    </source>
</evidence>
<name>A0A3M0G8L9_9ACTN</name>
<dbReference type="AlphaFoldDB" id="A0A3M0G8L9"/>
<evidence type="ECO:0000313" key="2">
    <source>
        <dbReference type="EMBL" id="RMB61370.1"/>
    </source>
</evidence>
<dbReference type="InterPro" id="IPR021530">
    <property type="entry name" value="AllH-like"/>
</dbReference>
<reference evidence="2 3" key="1">
    <citation type="submission" date="2018-10" db="EMBL/GenBank/DDBJ databases">
        <title>Tessaracoccus antarcticuss sp. nov., isolated from sediment.</title>
        <authorList>
            <person name="Zhou L.Y."/>
            <person name="Du Z.J."/>
        </authorList>
    </citation>
    <scope>NUCLEOTIDE SEQUENCE [LARGE SCALE GENOMIC DNA]</scope>
    <source>
        <strain evidence="2 3">JDX10</strain>
    </source>
</reference>
<dbReference type="Proteomes" id="UP000275256">
    <property type="component" value="Unassembled WGS sequence"/>
</dbReference>
<sequence length="305" mass="31739">MPGTRASPRSPTSSRQPRADAMGGTVLHTTAVVGDREVLASLRNPVQGQVHSAFRSVINVSTEQPELLCLTSASVPRGPRSLQLGLDRMDHYGIASGDRVVGDGHTLRVGESLVIILAATPAWEDPPTCGTPDLERVEQLDALMGTPHSLLGATAFEKAVALRVRAGIASLRGGVLAGDDEATHRAAFSLAGLGIGLTPTGDDVLTGAGFVAARLGGRLDVLHRAVADVVEAGPTNDLSLTALRCALRGRAVQPLEELYSWLCGASTDDPDHLVADVKAIGHTSGADLALGLLTAVRLHQESRDC</sequence>